<reference evidence="3 4" key="1">
    <citation type="submission" date="2019-09" db="EMBL/GenBank/DDBJ databases">
        <title>Draft genome sequencing and comparative genomics of hatchery-associated Vibrios.</title>
        <authorList>
            <person name="Kehlet-Delgado H."/>
            <person name="Mueller R.S."/>
        </authorList>
    </citation>
    <scope>NUCLEOTIDE SEQUENCE [LARGE SCALE GENOMIC DNA]</scope>
    <source>
        <strain evidence="3 4">99-46-Y</strain>
    </source>
</reference>
<evidence type="ECO:0000313" key="3">
    <source>
        <dbReference type="EMBL" id="NOH72522.1"/>
    </source>
</evidence>
<dbReference type="PANTHER" id="PTHR30388:SF6">
    <property type="entry name" value="XANTHINE DEHYDROGENASE SUBUNIT A-RELATED"/>
    <property type="match status" value="1"/>
</dbReference>
<dbReference type="InterPro" id="IPR052698">
    <property type="entry name" value="MoCofactor_Util/Proc"/>
</dbReference>
<dbReference type="Proteomes" id="UP000565719">
    <property type="component" value="Unassembled WGS sequence"/>
</dbReference>
<feature type="domain" description="XdhC- CoxI" evidence="1">
    <location>
        <begin position="15"/>
        <end position="80"/>
    </location>
</feature>
<gene>
    <name evidence="3" type="primary">xdhC</name>
    <name evidence="3" type="ORF">F0225_14400</name>
</gene>
<evidence type="ECO:0000259" key="2">
    <source>
        <dbReference type="Pfam" id="PF13478"/>
    </source>
</evidence>
<sequence>MYNDNWVHELAQLEKQHQPCVIVTILETHGSVPRAAGTKMLITGDRLIATIGGGHLEHLATQIAREMLLSGEESPKLERFNLGARLGQCCGGMATLSFEPIRSNIKHLVIFGAGHVAQALLHIVSTLPFQITWIDQRDDIFPESIPTHVTKLVSDEPLYEVSSQPPGSYYLVMTHNHQLDFELAKAILDKGDSTYFGIIGSQSKRKRFDMRLAQRGYSQQQIDTVVCPIGLSGINGKHPAEIAVSIAGELIMHYQGQPIEQKRSKQKMACSDQAEISIKDRIA</sequence>
<name>A0A7Y4A0T0_9VIBR</name>
<feature type="domain" description="XdhC Rossmann" evidence="2">
    <location>
        <begin position="108"/>
        <end position="250"/>
    </location>
</feature>
<evidence type="ECO:0000259" key="1">
    <source>
        <dbReference type="Pfam" id="PF02625"/>
    </source>
</evidence>
<accession>A0A7Y4A0T0</accession>
<dbReference type="Pfam" id="PF13478">
    <property type="entry name" value="XdhC_C"/>
    <property type="match status" value="1"/>
</dbReference>
<dbReference type="Pfam" id="PF02625">
    <property type="entry name" value="XdhC_CoxI"/>
    <property type="match status" value="1"/>
</dbReference>
<dbReference type="InterPro" id="IPR003777">
    <property type="entry name" value="XdhC_CoxI"/>
</dbReference>
<organism evidence="3 4">
    <name type="scientific">Vibrio pectenicida</name>
    <dbReference type="NCBI Taxonomy" id="62763"/>
    <lineage>
        <taxon>Bacteria</taxon>
        <taxon>Pseudomonadati</taxon>
        <taxon>Pseudomonadota</taxon>
        <taxon>Gammaproteobacteria</taxon>
        <taxon>Vibrionales</taxon>
        <taxon>Vibrionaceae</taxon>
        <taxon>Vibrio</taxon>
    </lineage>
</organism>
<dbReference type="AlphaFoldDB" id="A0A7Y4A0T0"/>
<comment type="caution">
    <text evidence="3">The sequence shown here is derived from an EMBL/GenBank/DDBJ whole genome shotgun (WGS) entry which is preliminary data.</text>
</comment>
<dbReference type="NCBIfam" id="TIGR02964">
    <property type="entry name" value="xanthine_xdhC"/>
    <property type="match status" value="1"/>
</dbReference>
<dbReference type="InterPro" id="IPR014308">
    <property type="entry name" value="Xanthine_DH_XdhC"/>
</dbReference>
<dbReference type="EMBL" id="VTXC01000042">
    <property type="protein sequence ID" value="NOH72522.1"/>
    <property type="molecule type" value="Genomic_DNA"/>
</dbReference>
<dbReference type="Gene3D" id="3.40.50.720">
    <property type="entry name" value="NAD(P)-binding Rossmann-like Domain"/>
    <property type="match status" value="1"/>
</dbReference>
<dbReference type="PANTHER" id="PTHR30388">
    <property type="entry name" value="ALDEHYDE OXIDOREDUCTASE MOLYBDENUM COFACTOR ASSEMBLY PROTEIN"/>
    <property type="match status" value="1"/>
</dbReference>
<dbReference type="InterPro" id="IPR027051">
    <property type="entry name" value="XdhC_Rossmann_dom"/>
</dbReference>
<protein>
    <submittedName>
        <fullName evidence="3">Xanthine dehydrogenase accessory protein XdhC</fullName>
    </submittedName>
</protein>
<evidence type="ECO:0000313" key="4">
    <source>
        <dbReference type="Proteomes" id="UP000565719"/>
    </source>
</evidence>
<dbReference type="RefSeq" id="WP_171361643.1">
    <property type="nucleotide sequence ID" value="NZ_VTXC01000042.1"/>
</dbReference>
<proteinExistence type="predicted"/>